<dbReference type="Proteomes" id="UP000177682">
    <property type="component" value="Unassembled WGS sequence"/>
</dbReference>
<dbReference type="AlphaFoldDB" id="A0A1F5PKI2"/>
<dbReference type="InterPro" id="IPR003746">
    <property type="entry name" value="DUF167"/>
</dbReference>
<evidence type="ECO:0000313" key="2">
    <source>
        <dbReference type="EMBL" id="OGE90411.1"/>
    </source>
</evidence>
<comment type="similarity">
    <text evidence="1">Belongs to the UPF0235 family.</text>
</comment>
<dbReference type="NCBIfam" id="TIGR00251">
    <property type="entry name" value="DUF167 family protein"/>
    <property type="match status" value="1"/>
</dbReference>
<evidence type="ECO:0000313" key="3">
    <source>
        <dbReference type="Proteomes" id="UP000177682"/>
    </source>
</evidence>
<proteinExistence type="inferred from homology"/>
<dbReference type="SUPFAM" id="SSF69786">
    <property type="entry name" value="YggU-like"/>
    <property type="match status" value="1"/>
</dbReference>
<comment type="caution">
    <text evidence="2">The sequence shown here is derived from an EMBL/GenBank/DDBJ whole genome shotgun (WGS) entry which is preliminary data.</text>
</comment>
<reference evidence="2 3" key="1">
    <citation type="journal article" date="2016" name="Nat. Commun.">
        <title>Thousands of microbial genomes shed light on interconnected biogeochemical processes in an aquifer system.</title>
        <authorList>
            <person name="Anantharaman K."/>
            <person name="Brown C.T."/>
            <person name="Hug L.A."/>
            <person name="Sharon I."/>
            <person name="Castelle C.J."/>
            <person name="Probst A.J."/>
            <person name="Thomas B.C."/>
            <person name="Singh A."/>
            <person name="Wilkins M.J."/>
            <person name="Karaoz U."/>
            <person name="Brodie E.L."/>
            <person name="Williams K.H."/>
            <person name="Hubbard S.S."/>
            <person name="Banfield J.F."/>
        </authorList>
    </citation>
    <scope>NUCLEOTIDE SEQUENCE [LARGE SCALE GENOMIC DNA]</scope>
</reference>
<sequence length="71" mass="7980">MIKVKVQAKSSQEKIEETGLDEYKIWVTVPPADNQANEATLEILAEYFNTAPSNIRIVSGYKSTHKLIEIS</sequence>
<dbReference type="Pfam" id="PF02594">
    <property type="entry name" value="DUF167"/>
    <property type="match status" value="1"/>
</dbReference>
<dbReference type="EMBL" id="MFEY01000007">
    <property type="protein sequence ID" value="OGE90411.1"/>
    <property type="molecule type" value="Genomic_DNA"/>
</dbReference>
<dbReference type="Gene3D" id="3.30.1200.10">
    <property type="entry name" value="YggU-like"/>
    <property type="match status" value="1"/>
</dbReference>
<accession>A0A1F5PKI2</accession>
<protein>
    <submittedName>
        <fullName evidence="2">Uncharacterized protein</fullName>
    </submittedName>
</protein>
<evidence type="ECO:0000256" key="1">
    <source>
        <dbReference type="ARBA" id="ARBA00010364"/>
    </source>
</evidence>
<name>A0A1F5PKI2_9BACT</name>
<dbReference type="SMART" id="SM01152">
    <property type="entry name" value="DUF167"/>
    <property type="match status" value="1"/>
</dbReference>
<gene>
    <name evidence="2" type="ORF">A3E29_03745</name>
</gene>
<organism evidence="2 3">
    <name type="scientific">Candidatus Doudnabacteria bacterium RIFCSPHIGHO2_12_FULL_48_16</name>
    <dbReference type="NCBI Taxonomy" id="1817838"/>
    <lineage>
        <taxon>Bacteria</taxon>
        <taxon>Candidatus Doudnaibacteriota</taxon>
    </lineage>
</organism>
<dbReference type="InterPro" id="IPR036591">
    <property type="entry name" value="YggU-like_sf"/>
</dbReference>